<organism evidence="1 2">
    <name type="scientific">Daphnia pulex</name>
    <name type="common">Water flea</name>
    <dbReference type="NCBI Taxonomy" id="6669"/>
    <lineage>
        <taxon>Eukaryota</taxon>
        <taxon>Metazoa</taxon>
        <taxon>Ecdysozoa</taxon>
        <taxon>Arthropoda</taxon>
        <taxon>Crustacea</taxon>
        <taxon>Branchiopoda</taxon>
        <taxon>Diplostraca</taxon>
        <taxon>Cladocera</taxon>
        <taxon>Anomopoda</taxon>
        <taxon>Daphniidae</taxon>
        <taxon>Daphnia</taxon>
    </lineage>
</organism>
<dbReference type="Proteomes" id="UP000000305">
    <property type="component" value="Unassembled WGS sequence"/>
</dbReference>
<dbReference type="Gene3D" id="1.10.640.10">
    <property type="entry name" value="Haem peroxidase domain superfamily, animal type"/>
    <property type="match status" value="1"/>
</dbReference>
<dbReference type="InterPro" id="IPR037120">
    <property type="entry name" value="Haem_peroxidase_sf_animal"/>
</dbReference>
<dbReference type="EMBL" id="GL734716">
    <property type="protein sequence ID" value="EFX61356.1"/>
    <property type="molecule type" value="Genomic_DNA"/>
</dbReference>
<dbReference type="eggNOG" id="KOG0039">
    <property type="taxonomic scope" value="Eukaryota"/>
</dbReference>
<dbReference type="KEGG" id="dpx:DAPPUDRAFT_273956"/>
<dbReference type="OMA" id="MGGDNRP"/>
<dbReference type="SUPFAM" id="SSF48113">
    <property type="entry name" value="Heme-dependent peroxidases"/>
    <property type="match status" value="1"/>
</dbReference>
<sequence>MDDSHLTRKVPATYADGVYMMGGDNRPNARKLSELFMKGPNGLGSVMNRTALFAFFGQLVSSEILMASES</sequence>
<name>E9I3S4_DAPPU</name>
<evidence type="ECO:0000313" key="2">
    <source>
        <dbReference type="Proteomes" id="UP000000305"/>
    </source>
</evidence>
<evidence type="ECO:0000313" key="1">
    <source>
        <dbReference type="EMBL" id="EFX61356.1"/>
    </source>
</evidence>
<proteinExistence type="predicted"/>
<dbReference type="GO" id="GO:0004601">
    <property type="term" value="F:peroxidase activity"/>
    <property type="evidence" value="ECO:0007669"/>
    <property type="project" value="InterPro"/>
</dbReference>
<dbReference type="InParanoid" id="E9I3S4"/>
<keyword evidence="2" id="KW-1185">Reference proteome</keyword>
<dbReference type="OrthoDB" id="6019201at2759"/>
<dbReference type="PROSITE" id="PS50292">
    <property type="entry name" value="PEROXIDASE_3"/>
    <property type="match status" value="1"/>
</dbReference>
<dbReference type="InterPro" id="IPR010255">
    <property type="entry name" value="Haem_peroxidase_sf"/>
</dbReference>
<dbReference type="STRING" id="6669.E9I3S4"/>
<dbReference type="Pfam" id="PF03098">
    <property type="entry name" value="An_peroxidase"/>
    <property type="match status" value="1"/>
</dbReference>
<dbReference type="AlphaFoldDB" id="E9I3S4"/>
<dbReference type="HOGENOM" id="CLU_206882_0_0_1"/>
<protein>
    <submittedName>
        <fullName evidence="1">Uncharacterized protein</fullName>
    </submittedName>
</protein>
<accession>E9I3S4</accession>
<dbReference type="GO" id="GO:0006979">
    <property type="term" value="P:response to oxidative stress"/>
    <property type="evidence" value="ECO:0007669"/>
    <property type="project" value="InterPro"/>
</dbReference>
<gene>
    <name evidence="1" type="ORF">DAPPUDRAFT_273956</name>
</gene>
<reference evidence="1 2" key="1">
    <citation type="journal article" date="2011" name="Science">
        <title>The ecoresponsive genome of Daphnia pulex.</title>
        <authorList>
            <person name="Colbourne J.K."/>
            <person name="Pfrender M.E."/>
            <person name="Gilbert D."/>
            <person name="Thomas W.K."/>
            <person name="Tucker A."/>
            <person name="Oakley T.H."/>
            <person name="Tokishita S."/>
            <person name="Aerts A."/>
            <person name="Arnold G.J."/>
            <person name="Basu M.K."/>
            <person name="Bauer D.J."/>
            <person name="Caceres C.E."/>
            <person name="Carmel L."/>
            <person name="Casola C."/>
            <person name="Choi J.H."/>
            <person name="Detter J.C."/>
            <person name="Dong Q."/>
            <person name="Dusheyko S."/>
            <person name="Eads B.D."/>
            <person name="Frohlich T."/>
            <person name="Geiler-Samerotte K.A."/>
            <person name="Gerlach D."/>
            <person name="Hatcher P."/>
            <person name="Jogdeo S."/>
            <person name="Krijgsveld J."/>
            <person name="Kriventseva E.V."/>
            <person name="Kultz D."/>
            <person name="Laforsch C."/>
            <person name="Lindquist E."/>
            <person name="Lopez J."/>
            <person name="Manak J.R."/>
            <person name="Muller J."/>
            <person name="Pangilinan J."/>
            <person name="Patwardhan R.P."/>
            <person name="Pitluck S."/>
            <person name="Pritham E.J."/>
            <person name="Rechtsteiner A."/>
            <person name="Rho M."/>
            <person name="Rogozin I.B."/>
            <person name="Sakarya O."/>
            <person name="Salamov A."/>
            <person name="Schaack S."/>
            <person name="Shapiro H."/>
            <person name="Shiga Y."/>
            <person name="Skalitzky C."/>
            <person name="Smith Z."/>
            <person name="Souvorov A."/>
            <person name="Sung W."/>
            <person name="Tang Z."/>
            <person name="Tsuchiya D."/>
            <person name="Tu H."/>
            <person name="Vos H."/>
            <person name="Wang M."/>
            <person name="Wolf Y.I."/>
            <person name="Yamagata H."/>
            <person name="Yamada T."/>
            <person name="Ye Y."/>
            <person name="Shaw J.R."/>
            <person name="Andrews J."/>
            <person name="Crease T.J."/>
            <person name="Tang H."/>
            <person name="Lucas S.M."/>
            <person name="Robertson H.M."/>
            <person name="Bork P."/>
            <person name="Koonin E.V."/>
            <person name="Zdobnov E.M."/>
            <person name="Grigoriev I.V."/>
            <person name="Lynch M."/>
            <person name="Boore J.L."/>
        </authorList>
    </citation>
    <scope>NUCLEOTIDE SEQUENCE [LARGE SCALE GENOMIC DNA]</scope>
</reference>
<feature type="non-terminal residue" evidence="1">
    <location>
        <position position="70"/>
    </location>
</feature>
<dbReference type="InterPro" id="IPR019791">
    <property type="entry name" value="Haem_peroxidase_animal"/>
</dbReference>
<dbReference type="GO" id="GO:0020037">
    <property type="term" value="F:heme binding"/>
    <property type="evidence" value="ECO:0007669"/>
    <property type="project" value="InterPro"/>
</dbReference>